<name>A0A3B1BF69_9ZZZZ</name>
<dbReference type="PANTHER" id="PTHR37940:SF1">
    <property type="entry name" value="LYSINE--TRNA LIGASE"/>
    <property type="match status" value="1"/>
</dbReference>
<dbReference type="GO" id="GO:0004824">
    <property type="term" value="F:lysine-tRNA ligase activity"/>
    <property type="evidence" value="ECO:0007669"/>
    <property type="project" value="UniProtKB-EC"/>
</dbReference>
<evidence type="ECO:0000256" key="2">
    <source>
        <dbReference type="ARBA" id="ARBA00022598"/>
    </source>
</evidence>
<keyword evidence="3" id="KW-0547">Nucleotide-binding</keyword>
<dbReference type="NCBIfam" id="TIGR00467">
    <property type="entry name" value="lysS_arch"/>
    <property type="match status" value="1"/>
</dbReference>
<evidence type="ECO:0000313" key="6">
    <source>
        <dbReference type="EMBL" id="VAX16759.1"/>
    </source>
</evidence>
<gene>
    <name evidence="6" type="ORF">MNBD_NITROSPINAE02-1864</name>
</gene>
<dbReference type="SUPFAM" id="SSF52374">
    <property type="entry name" value="Nucleotidylyl transferase"/>
    <property type="match status" value="1"/>
</dbReference>
<evidence type="ECO:0000256" key="1">
    <source>
        <dbReference type="ARBA" id="ARBA00022490"/>
    </source>
</evidence>
<dbReference type="GO" id="GO:0005737">
    <property type="term" value="C:cytoplasm"/>
    <property type="evidence" value="ECO:0007669"/>
    <property type="project" value="InterPro"/>
</dbReference>
<accession>A0A3B1BF69</accession>
<organism evidence="6">
    <name type="scientific">hydrothermal vent metagenome</name>
    <dbReference type="NCBI Taxonomy" id="652676"/>
    <lineage>
        <taxon>unclassified sequences</taxon>
        <taxon>metagenomes</taxon>
        <taxon>ecological metagenomes</taxon>
    </lineage>
</organism>
<sequence>MKYSQWPFIEAQRIAERCKRREKTEVIAQTGYGPSGLPHIGTFGEVARTSFVLQALKVIAPEIKRSLIAFSDDMDGLREAPTNIPNREMVIKHLGKPLTSIPDPFGEEKSFAHYMNRKLREFLDSFGFQYDFASSTDKYASGEFNQGLKRVMNHYDKIKETFTKTISEDKREAWSPFFPICEKCGKIYSTRVTGIDTEASAVTYICDVSAEGKYEACGHEATTTIFDGKLKVGWKVDWALRWFSLGIDYEMHGEDLIESAKLSKKIVKIIGGRAPELFKYELFLDEEGRKISKKIGNGVSIDQWLSYGPVDSLLYFMYVKPQQAKKMGLALLPKIIDQYIDLVAKFDGTHVDSPVPFIMRLSKGARAGAISGEKIVNYSMIYDLIVALNETDAGIVREYLIKYQPQIKNNIEYYNELINNALKYYRE</sequence>
<keyword evidence="4" id="KW-0067">ATP-binding</keyword>
<keyword evidence="5 6" id="KW-0030">Aminoacyl-tRNA synthetase</keyword>
<dbReference type="EMBL" id="UOGE01000014">
    <property type="protein sequence ID" value="VAX16759.1"/>
    <property type="molecule type" value="Genomic_DNA"/>
</dbReference>
<dbReference type="PANTHER" id="PTHR37940">
    <property type="entry name" value="LYSINE--TRNA LIGASE"/>
    <property type="match status" value="1"/>
</dbReference>
<keyword evidence="2 6" id="KW-0436">Ligase</keyword>
<evidence type="ECO:0000256" key="3">
    <source>
        <dbReference type="ARBA" id="ARBA00022741"/>
    </source>
</evidence>
<dbReference type="AlphaFoldDB" id="A0A3B1BF69"/>
<dbReference type="GO" id="GO:0006430">
    <property type="term" value="P:lysyl-tRNA aminoacylation"/>
    <property type="evidence" value="ECO:0007669"/>
    <property type="project" value="InterPro"/>
</dbReference>
<protein>
    <submittedName>
        <fullName evidence="6">Lysyl-tRNA synthetase (Class I)</fullName>
        <ecNumber evidence="6">6.1.1.6</ecNumber>
    </submittedName>
</protein>
<reference evidence="6" key="1">
    <citation type="submission" date="2018-06" db="EMBL/GenBank/DDBJ databases">
        <authorList>
            <person name="Zhirakovskaya E."/>
        </authorList>
    </citation>
    <scope>NUCLEOTIDE SEQUENCE</scope>
</reference>
<dbReference type="GO" id="GO:0005524">
    <property type="term" value="F:ATP binding"/>
    <property type="evidence" value="ECO:0007669"/>
    <property type="project" value="UniProtKB-KW"/>
</dbReference>
<dbReference type="EC" id="6.1.1.6" evidence="6"/>
<proteinExistence type="predicted"/>
<dbReference type="InterPro" id="IPR014729">
    <property type="entry name" value="Rossmann-like_a/b/a_fold"/>
</dbReference>
<dbReference type="InterPro" id="IPR001412">
    <property type="entry name" value="aa-tRNA-synth_I_CS"/>
</dbReference>
<feature type="non-terminal residue" evidence="6">
    <location>
        <position position="427"/>
    </location>
</feature>
<dbReference type="InterPro" id="IPR002904">
    <property type="entry name" value="Lys-tRNA-ligase"/>
</dbReference>
<dbReference type="Gene3D" id="3.40.50.620">
    <property type="entry name" value="HUPs"/>
    <property type="match status" value="2"/>
</dbReference>
<evidence type="ECO:0000256" key="5">
    <source>
        <dbReference type="ARBA" id="ARBA00023146"/>
    </source>
</evidence>
<evidence type="ECO:0000256" key="4">
    <source>
        <dbReference type="ARBA" id="ARBA00022840"/>
    </source>
</evidence>
<keyword evidence="1" id="KW-0963">Cytoplasm</keyword>
<dbReference type="Pfam" id="PF01921">
    <property type="entry name" value="tRNA-synt_1f"/>
    <property type="match status" value="1"/>
</dbReference>
<dbReference type="PROSITE" id="PS00178">
    <property type="entry name" value="AA_TRNA_LIGASE_I"/>
    <property type="match status" value="1"/>
</dbReference>